<dbReference type="EMBL" id="FZNS01000012">
    <property type="protein sequence ID" value="SNR94287.1"/>
    <property type="molecule type" value="Genomic_DNA"/>
</dbReference>
<evidence type="ECO:0000256" key="3">
    <source>
        <dbReference type="ARBA" id="ARBA00022837"/>
    </source>
</evidence>
<dbReference type="Gene3D" id="1.20.1050.60">
    <property type="entry name" value="alpha-1,2-mannosidase"/>
    <property type="match status" value="1"/>
</dbReference>
<protein>
    <submittedName>
        <fullName evidence="7">Alpha-1,2-mannosidase, putative</fullName>
    </submittedName>
</protein>
<dbReference type="AlphaFoldDB" id="A0A239AF53"/>
<evidence type="ECO:0000259" key="5">
    <source>
        <dbReference type="Pfam" id="PF07971"/>
    </source>
</evidence>
<proteinExistence type="predicted"/>
<dbReference type="GO" id="GO:0005975">
    <property type="term" value="P:carbohydrate metabolic process"/>
    <property type="evidence" value="ECO:0007669"/>
    <property type="project" value="InterPro"/>
</dbReference>
<evidence type="ECO:0000256" key="1">
    <source>
        <dbReference type="ARBA" id="ARBA00001913"/>
    </source>
</evidence>
<accession>A0A239AF53</accession>
<comment type="cofactor">
    <cofactor evidence="1">
        <name>Ca(2+)</name>
        <dbReference type="ChEBI" id="CHEBI:29108"/>
    </cofactor>
</comment>
<dbReference type="GO" id="GO:0000224">
    <property type="term" value="F:peptide-N4-(N-acetyl-beta-glucosaminyl)asparagine amidase activity"/>
    <property type="evidence" value="ECO:0007669"/>
    <property type="project" value="TreeGrafter"/>
</dbReference>
<dbReference type="Gene3D" id="3.30.2080.10">
    <property type="entry name" value="GH92 mannosidase domain"/>
    <property type="match status" value="1"/>
</dbReference>
<feature type="domain" description="Glycosyl hydrolase family 92" evidence="5">
    <location>
        <begin position="272"/>
        <end position="730"/>
    </location>
</feature>
<dbReference type="Gene3D" id="2.70.98.10">
    <property type="match status" value="1"/>
</dbReference>
<dbReference type="SUPFAM" id="SSF48208">
    <property type="entry name" value="Six-hairpin glycosidases"/>
    <property type="match status" value="1"/>
</dbReference>
<dbReference type="Proteomes" id="UP000198310">
    <property type="component" value="Unassembled WGS sequence"/>
</dbReference>
<dbReference type="Pfam" id="PF17678">
    <property type="entry name" value="Glyco_hydro_92N"/>
    <property type="match status" value="1"/>
</dbReference>
<evidence type="ECO:0000313" key="7">
    <source>
        <dbReference type="EMBL" id="SNR94287.1"/>
    </source>
</evidence>
<evidence type="ECO:0000313" key="8">
    <source>
        <dbReference type="Proteomes" id="UP000198310"/>
    </source>
</evidence>
<feature type="domain" description="Glycosyl hydrolase family 92 N-terminal" evidence="6">
    <location>
        <begin position="43"/>
        <end position="266"/>
    </location>
</feature>
<comment type="subunit">
    <text evidence="2">Monomer.</text>
</comment>
<dbReference type="InterPro" id="IPR012939">
    <property type="entry name" value="Glyco_hydro_92"/>
</dbReference>
<dbReference type="InterPro" id="IPR041371">
    <property type="entry name" value="GH92_N"/>
</dbReference>
<dbReference type="InterPro" id="IPR050883">
    <property type="entry name" value="PNGase"/>
</dbReference>
<dbReference type="InterPro" id="IPR005887">
    <property type="entry name" value="GH92_a_mannosidase_put"/>
</dbReference>
<feature type="chain" id="PRO_5012782796" evidence="4">
    <location>
        <begin position="21"/>
        <end position="732"/>
    </location>
</feature>
<dbReference type="InterPro" id="IPR014718">
    <property type="entry name" value="GH-type_carb-bd"/>
</dbReference>
<evidence type="ECO:0000256" key="2">
    <source>
        <dbReference type="ARBA" id="ARBA00011245"/>
    </source>
</evidence>
<dbReference type="PANTHER" id="PTHR12143">
    <property type="entry name" value="PEPTIDE N-GLYCANASE PNGASE -RELATED"/>
    <property type="match status" value="1"/>
</dbReference>
<dbReference type="GO" id="GO:0005829">
    <property type="term" value="C:cytosol"/>
    <property type="evidence" value="ECO:0007669"/>
    <property type="project" value="TreeGrafter"/>
</dbReference>
<dbReference type="GO" id="GO:0006516">
    <property type="term" value="P:glycoprotein catabolic process"/>
    <property type="evidence" value="ECO:0007669"/>
    <property type="project" value="TreeGrafter"/>
</dbReference>
<reference evidence="8" key="1">
    <citation type="submission" date="2017-06" db="EMBL/GenBank/DDBJ databases">
        <authorList>
            <person name="Varghese N."/>
            <person name="Submissions S."/>
        </authorList>
    </citation>
    <scope>NUCLEOTIDE SEQUENCE [LARGE SCALE GENOMIC DNA]</scope>
    <source>
        <strain evidence="8">DSM 28041</strain>
    </source>
</reference>
<dbReference type="GO" id="GO:0030246">
    <property type="term" value="F:carbohydrate binding"/>
    <property type="evidence" value="ECO:0007669"/>
    <property type="project" value="InterPro"/>
</dbReference>
<gene>
    <name evidence="7" type="ORF">SAMN06269173_11245</name>
</gene>
<keyword evidence="4" id="KW-0732">Signal</keyword>
<dbReference type="PANTHER" id="PTHR12143:SF39">
    <property type="entry name" value="SECRETED PROTEIN"/>
    <property type="match status" value="1"/>
</dbReference>
<keyword evidence="8" id="KW-1185">Reference proteome</keyword>
<feature type="signal peptide" evidence="4">
    <location>
        <begin position="1"/>
        <end position="20"/>
    </location>
</feature>
<dbReference type="InterPro" id="IPR008928">
    <property type="entry name" value="6-hairpin_glycosidase_sf"/>
</dbReference>
<dbReference type="RefSeq" id="WP_089333999.1">
    <property type="nucleotide sequence ID" value="NZ_FZNS01000012.1"/>
</dbReference>
<evidence type="ECO:0000259" key="6">
    <source>
        <dbReference type="Pfam" id="PF17678"/>
    </source>
</evidence>
<organism evidence="7 8">
    <name type="scientific">Hymenobacter mucosus</name>
    <dbReference type="NCBI Taxonomy" id="1411120"/>
    <lineage>
        <taxon>Bacteria</taxon>
        <taxon>Pseudomonadati</taxon>
        <taxon>Bacteroidota</taxon>
        <taxon>Cytophagia</taxon>
        <taxon>Cytophagales</taxon>
        <taxon>Hymenobacteraceae</taxon>
        <taxon>Hymenobacter</taxon>
    </lineage>
</organism>
<dbReference type="Gene3D" id="1.20.1610.10">
    <property type="entry name" value="alpha-1,2-mannosidases domains"/>
    <property type="match status" value="1"/>
</dbReference>
<name>A0A239AF53_9BACT</name>
<sequence>MIKLKSYLIVLVVWCTCSCARTSTPSSTYRTDSHPTPGGHLQYANPFMGTAPFNDPKTIGYAPPKDWRGVWAGLVFPGSSLPNAMVQLSPITEFHTGAGYDYEDSVIYAFAHTNKGHWNLCHLPVLPVSGATTPAGYSSRFAKATEKASPGFYGVTLQDYGVQVELTSTLRCGFHRYRYHQPDNRRIVFKLAQSNERVTNWSIEKAGPAAVQGFQETGRQTVYFYGVLSENLQGLDVPSKGAQDGVAVVRLPAGGSKPVELRIGISFVSVQNAKQNLEQEIGSRSFEQVRQQAEQTWESLLAKVNVKGGTAKQKQLFYSCLYRSFLWPALRSDLNGEYRDVQGNVVKADFNYYTEPSLWDTYRNKDLLIGMLTPQVTTDVIKSMQDVGHKTGFLPTFFHGDHASALIVGSYQRGITNFDVQDVYRLMLRNANLEGGARPHIAEYIQKGYISTTEVANPEVETKDKAGVSKTLEYAFDDYAVAQLARILKDTTTYRMMMARSKNYKHLFDPATKFMRGRLADGSWVKPFDPQYPYYEYMYREANAWQVSFFAPHDMPGLIALYGGAQPFEAKLDSLFTVPWNPSHIARNVSGFIGQYCHGNQPDHETPFSYYFIGKPEKSQRRLDEIMDKFYGMGKDGLGYSGMDDAGEMSAWYVFSSTGLYPYSAADAKYLVSVPLFDEVSWKADNGTTFTVKKTGNGRSLSTIKVNGHTNQGYFVDHTLFRTGGRLEVSTK</sequence>
<dbReference type="Pfam" id="PF07971">
    <property type="entry name" value="Glyco_hydro_92"/>
    <property type="match status" value="1"/>
</dbReference>
<keyword evidence="3" id="KW-0106">Calcium</keyword>
<dbReference type="NCBIfam" id="TIGR01180">
    <property type="entry name" value="aman2_put"/>
    <property type="match status" value="1"/>
</dbReference>
<evidence type="ECO:0000256" key="4">
    <source>
        <dbReference type="SAM" id="SignalP"/>
    </source>
</evidence>